<feature type="domain" description="Secretion system C-terminal sorting" evidence="1">
    <location>
        <begin position="71"/>
        <end position="141"/>
    </location>
</feature>
<keyword evidence="3" id="KW-1185">Reference proteome</keyword>
<dbReference type="Proteomes" id="UP000292424">
    <property type="component" value="Chromosome"/>
</dbReference>
<name>A0A5P2G3J2_9BACT</name>
<dbReference type="InterPro" id="IPR026444">
    <property type="entry name" value="Secre_tail"/>
</dbReference>
<proteinExistence type="predicted"/>
<dbReference type="Gene3D" id="2.60.40.3080">
    <property type="match status" value="1"/>
</dbReference>
<gene>
    <name evidence="2" type="ORF">E0W69_008555</name>
</gene>
<sequence length="143" mass="15862">MLKTILLSCFVLLTKQCYTQSLPANTCGVVYSYDAAGNRTERKYICNNGSLGNTQMKNTINFSNIQKVTRLYPNPTSGRITVEFTNALNNASIILTDMSGRTLQSTIKSGAQISLDLSSYPSGMYILQIKDNQTLFTQKVIKK</sequence>
<dbReference type="Pfam" id="PF18962">
    <property type="entry name" value="Por_Secre_tail"/>
    <property type="match status" value="1"/>
</dbReference>
<dbReference type="AlphaFoldDB" id="A0A5P2G3J2"/>
<dbReference type="OrthoDB" id="678145at2"/>
<evidence type="ECO:0000313" key="3">
    <source>
        <dbReference type="Proteomes" id="UP000292424"/>
    </source>
</evidence>
<dbReference type="KEGG" id="arac:E0W69_008555"/>
<dbReference type="RefSeq" id="WP_131329667.1">
    <property type="nucleotide sequence ID" value="NZ_CP044016.1"/>
</dbReference>
<dbReference type="EMBL" id="CP044016">
    <property type="protein sequence ID" value="QES88699.1"/>
    <property type="molecule type" value="Genomic_DNA"/>
</dbReference>
<accession>A0A5P2G3J2</accession>
<dbReference type="NCBIfam" id="TIGR04183">
    <property type="entry name" value="Por_Secre_tail"/>
    <property type="match status" value="1"/>
</dbReference>
<evidence type="ECO:0000259" key="1">
    <source>
        <dbReference type="Pfam" id="PF18962"/>
    </source>
</evidence>
<evidence type="ECO:0000313" key="2">
    <source>
        <dbReference type="EMBL" id="QES88699.1"/>
    </source>
</evidence>
<organism evidence="2 3">
    <name type="scientific">Rhizosphaericola mali</name>
    <dbReference type="NCBI Taxonomy" id="2545455"/>
    <lineage>
        <taxon>Bacteria</taxon>
        <taxon>Pseudomonadati</taxon>
        <taxon>Bacteroidota</taxon>
        <taxon>Chitinophagia</taxon>
        <taxon>Chitinophagales</taxon>
        <taxon>Chitinophagaceae</taxon>
        <taxon>Rhizosphaericola</taxon>
    </lineage>
</organism>
<reference evidence="2 3" key="1">
    <citation type="submission" date="2019-09" db="EMBL/GenBank/DDBJ databases">
        <title>Complete genome sequence of Arachidicoccus sp. B3-10 isolated from apple orchard soil.</title>
        <authorList>
            <person name="Kim H.S."/>
            <person name="Han K.-I."/>
            <person name="Suh M.K."/>
            <person name="Lee K.C."/>
            <person name="Eom M.K."/>
            <person name="Kim J.-S."/>
            <person name="Kang S.W."/>
            <person name="Sin Y."/>
            <person name="Lee J.-S."/>
        </authorList>
    </citation>
    <scope>NUCLEOTIDE SEQUENCE [LARGE SCALE GENOMIC DNA]</scope>
    <source>
        <strain evidence="2 3">B3-10</strain>
    </source>
</reference>
<protein>
    <submittedName>
        <fullName evidence="2">T9SS type A sorting domain-containing protein</fullName>
    </submittedName>
</protein>